<evidence type="ECO:0000313" key="4">
    <source>
        <dbReference type="EMBL" id="RZM74339.1"/>
    </source>
</evidence>
<dbReference type="Pfam" id="PF12146">
    <property type="entry name" value="Hydrolase_4"/>
    <property type="match status" value="1"/>
</dbReference>
<dbReference type="EMBL" id="PPUZ01000067">
    <property type="protein sequence ID" value="RZM74339.1"/>
    <property type="molecule type" value="Genomic_DNA"/>
</dbReference>
<dbReference type="PANTHER" id="PTHR43798">
    <property type="entry name" value="MONOACYLGLYCEROL LIPASE"/>
    <property type="match status" value="1"/>
</dbReference>
<dbReference type="RefSeq" id="WP_130246171.1">
    <property type="nucleotide sequence ID" value="NZ_PPUZ01000067.1"/>
</dbReference>
<evidence type="ECO:0000313" key="5">
    <source>
        <dbReference type="Proteomes" id="UP000292345"/>
    </source>
</evidence>
<keyword evidence="2" id="KW-0732">Signal</keyword>
<dbReference type="InterPro" id="IPR029058">
    <property type="entry name" value="AB_hydrolase_fold"/>
</dbReference>
<sequence length="439" mass="48075">MLNTIPTVMIKKGLFFSITLALTHLAAASVQAQTCQSLIADLPRYQSDAQQGSYRFANNEGPAVLDIPEAQSYTAYVRATRELISARNPKALLSCELATRVSSLLPGKPTQVVDYVAPFELTHPNNQKAVLLIHGLTDSPFTFHTLAADLHAQGFDVRAMLLPGHGTAASDLKEVDYRDWQQHVRYAIARTASDYSEFAVLGYSTGAALATSEIAKRRPDNLAALVLVAPATQSHSEVAWLAKWLDWVPWVDWVDKGADLDLAKYESFPLHAVTLVEQAMADMRAASLPASLPTMVVASDVDATIDSQATYQLLSRWAQARTAPLALRVYASNPITVLPDSVNVTEVATLDGVIDMSHIGLLNPPAHPYYGAMGVFRNCDAYLDDSAAFTDCKTTDKPYFGERSEANLAQYRPLVRVSFNPDYDPMLSQLVTFLHKAMQ</sequence>
<evidence type="ECO:0000256" key="2">
    <source>
        <dbReference type="SAM" id="SignalP"/>
    </source>
</evidence>
<feature type="domain" description="Serine aminopeptidase S33" evidence="3">
    <location>
        <begin position="126"/>
        <end position="248"/>
    </location>
</feature>
<dbReference type="GO" id="GO:0016020">
    <property type="term" value="C:membrane"/>
    <property type="evidence" value="ECO:0007669"/>
    <property type="project" value="TreeGrafter"/>
</dbReference>
<name>A0A4Q7DZR9_9GAMM</name>
<dbReference type="Proteomes" id="UP000292345">
    <property type="component" value="Unassembled WGS sequence"/>
</dbReference>
<dbReference type="AlphaFoldDB" id="A0A4Q7DZR9"/>
<dbReference type="Gene3D" id="3.40.50.1820">
    <property type="entry name" value="alpha/beta hydrolase"/>
    <property type="match status" value="1"/>
</dbReference>
<evidence type="ECO:0000259" key="3">
    <source>
        <dbReference type="Pfam" id="PF12146"/>
    </source>
</evidence>
<dbReference type="InterPro" id="IPR050266">
    <property type="entry name" value="AB_hydrolase_sf"/>
</dbReference>
<organism evidence="4 5">
    <name type="scientific">Pseudoalteromonas rubra</name>
    <dbReference type="NCBI Taxonomy" id="43658"/>
    <lineage>
        <taxon>Bacteria</taxon>
        <taxon>Pseudomonadati</taxon>
        <taxon>Pseudomonadota</taxon>
        <taxon>Gammaproteobacteria</taxon>
        <taxon>Alteromonadales</taxon>
        <taxon>Pseudoalteromonadaceae</taxon>
        <taxon>Pseudoalteromonas</taxon>
    </lineage>
</organism>
<dbReference type="PANTHER" id="PTHR43798:SF31">
    <property type="entry name" value="AB HYDROLASE SUPERFAMILY PROTEIN YCLE"/>
    <property type="match status" value="1"/>
</dbReference>
<keyword evidence="1" id="KW-0378">Hydrolase</keyword>
<protein>
    <submittedName>
        <fullName evidence="4">Esterase</fullName>
    </submittedName>
</protein>
<proteinExistence type="predicted"/>
<dbReference type="GO" id="GO:0016787">
    <property type="term" value="F:hydrolase activity"/>
    <property type="evidence" value="ECO:0007669"/>
    <property type="project" value="UniProtKB-KW"/>
</dbReference>
<dbReference type="InterPro" id="IPR022742">
    <property type="entry name" value="Hydrolase_4"/>
</dbReference>
<gene>
    <name evidence="4" type="ORF">C3B51_19900</name>
</gene>
<evidence type="ECO:0000256" key="1">
    <source>
        <dbReference type="ARBA" id="ARBA00022801"/>
    </source>
</evidence>
<dbReference type="SUPFAM" id="SSF53474">
    <property type="entry name" value="alpha/beta-Hydrolases"/>
    <property type="match status" value="1"/>
</dbReference>
<reference evidence="4 5" key="1">
    <citation type="submission" date="2018-01" db="EMBL/GenBank/DDBJ databases">
        <title>Co-occurrence of chitin degradation, pigmentation and bioactivity in marine Pseudoalteromonas.</title>
        <authorList>
            <person name="Paulsen S."/>
            <person name="Gram L."/>
            <person name="Machado H."/>
        </authorList>
    </citation>
    <scope>NUCLEOTIDE SEQUENCE [LARGE SCALE GENOMIC DNA]</scope>
    <source>
        <strain evidence="4 5">S1946</strain>
    </source>
</reference>
<accession>A0A4Q7DZR9</accession>
<comment type="caution">
    <text evidence="4">The sequence shown here is derived from an EMBL/GenBank/DDBJ whole genome shotgun (WGS) entry which is preliminary data.</text>
</comment>
<feature type="signal peptide" evidence="2">
    <location>
        <begin position="1"/>
        <end position="32"/>
    </location>
</feature>
<feature type="chain" id="PRO_5020300778" evidence="2">
    <location>
        <begin position="33"/>
        <end position="439"/>
    </location>
</feature>